<sequence>MKPALVKDHCWSVPIVAACCAFVTLFTSSSSGLTYILFMEEFHISHEQAAWPQSTFVVVGNCIGAGSGMLITSLSLYTLTYFERYRATATAFKYAGAALSGIVGPSLMGYLAENYGCKGSLLLAGGIAANAIPLLMLLKNPEPLTLPACCRRRKASESTMSDRTGASLQTMKAASHALVPALNAIYRRERAGEEPHSLSSLKQPSTMELSDKNTASKRNQLPPDTHQSETKEKSQAPAQVKSLQGQGKAAHRDEPNQPDKPLMVRAPNFLAHCGTLLRSGTLYVLLVCFVLMDFVAHMHETIIVEYGVDKKVGTLKQCNQLQTFNAVGQLSGRLAVPWLSDKMPLSRCAFTSANLLIVAACLLFTSFVQDYVTLSLFTAVIGVCEGYLLCIKVVLVGEYLGVESLGLVSGLAGIFSTPVALSGPALIGKHS</sequence>
<dbReference type="EMBL" id="JABSTV010001250">
    <property type="protein sequence ID" value="KAH7957220.1"/>
    <property type="molecule type" value="Genomic_DNA"/>
</dbReference>
<evidence type="ECO:0008006" key="5">
    <source>
        <dbReference type="Google" id="ProtNLM"/>
    </source>
</evidence>
<dbReference type="VEuPathDB" id="VectorBase:RSAN_043391"/>
<feature type="transmembrane region" description="Helical" evidence="2">
    <location>
        <begin position="371"/>
        <end position="395"/>
    </location>
</feature>
<reference evidence="3" key="2">
    <citation type="submission" date="2021-09" db="EMBL/GenBank/DDBJ databases">
        <authorList>
            <person name="Jia N."/>
            <person name="Wang J."/>
            <person name="Shi W."/>
            <person name="Du L."/>
            <person name="Sun Y."/>
            <person name="Zhan W."/>
            <person name="Jiang J."/>
            <person name="Wang Q."/>
            <person name="Zhang B."/>
            <person name="Ji P."/>
            <person name="Sakyi L.B."/>
            <person name="Cui X."/>
            <person name="Yuan T."/>
            <person name="Jiang B."/>
            <person name="Yang W."/>
            <person name="Lam T.T.-Y."/>
            <person name="Chang Q."/>
            <person name="Ding S."/>
            <person name="Wang X."/>
            <person name="Zhu J."/>
            <person name="Ruan X."/>
            <person name="Zhao L."/>
            <person name="Wei J."/>
            <person name="Que T."/>
            <person name="Du C."/>
            <person name="Cheng J."/>
            <person name="Dai P."/>
            <person name="Han X."/>
            <person name="Huang E."/>
            <person name="Gao Y."/>
            <person name="Liu J."/>
            <person name="Shao H."/>
            <person name="Ye R."/>
            <person name="Li L."/>
            <person name="Wei W."/>
            <person name="Wang X."/>
            <person name="Wang C."/>
            <person name="Huo Q."/>
            <person name="Li W."/>
            <person name="Guo W."/>
            <person name="Chen H."/>
            <person name="Chen S."/>
            <person name="Zhou L."/>
            <person name="Zhou L."/>
            <person name="Ni X."/>
            <person name="Tian J."/>
            <person name="Zhou Y."/>
            <person name="Sheng Y."/>
            <person name="Liu T."/>
            <person name="Pan Y."/>
            <person name="Xia L."/>
            <person name="Li J."/>
            <person name="Zhao F."/>
            <person name="Cao W."/>
        </authorList>
    </citation>
    <scope>NUCLEOTIDE SEQUENCE</scope>
    <source>
        <strain evidence="3">Rsan-2018</strain>
        <tissue evidence="3">Larvae</tissue>
    </source>
</reference>
<dbReference type="SUPFAM" id="SSF103473">
    <property type="entry name" value="MFS general substrate transporter"/>
    <property type="match status" value="1"/>
</dbReference>
<keyword evidence="4" id="KW-1185">Reference proteome</keyword>
<feature type="transmembrane region" description="Helical" evidence="2">
    <location>
        <begin position="269"/>
        <end position="292"/>
    </location>
</feature>
<reference evidence="3" key="1">
    <citation type="journal article" date="2020" name="Cell">
        <title>Large-Scale Comparative Analyses of Tick Genomes Elucidate Their Genetic Diversity and Vector Capacities.</title>
        <authorList>
            <consortium name="Tick Genome and Microbiome Consortium (TIGMIC)"/>
            <person name="Jia N."/>
            <person name="Wang J."/>
            <person name="Shi W."/>
            <person name="Du L."/>
            <person name="Sun Y."/>
            <person name="Zhan W."/>
            <person name="Jiang J.F."/>
            <person name="Wang Q."/>
            <person name="Zhang B."/>
            <person name="Ji P."/>
            <person name="Bell-Sakyi L."/>
            <person name="Cui X.M."/>
            <person name="Yuan T.T."/>
            <person name="Jiang B.G."/>
            <person name="Yang W.F."/>
            <person name="Lam T.T."/>
            <person name="Chang Q.C."/>
            <person name="Ding S.J."/>
            <person name="Wang X.J."/>
            <person name="Zhu J.G."/>
            <person name="Ruan X.D."/>
            <person name="Zhao L."/>
            <person name="Wei J.T."/>
            <person name="Ye R.Z."/>
            <person name="Que T.C."/>
            <person name="Du C.H."/>
            <person name="Zhou Y.H."/>
            <person name="Cheng J.X."/>
            <person name="Dai P.F."/>
            <person name="Guo W.B."/>
            <person name="Han X.H."/>
            <person name="Huang E.J."/>
            <person name="Li L.F."/>
            <person name="Wei W."/>
            <person name="Gao Y.C."/>
            <person name="Liu J.Z."/>
            <person name="Shao H.Z."/>
            <person name="Wang X."/>
            <person name="Wang C.C."/>
            <person name="Yang T.C."/>
            <person name="Huo Q.B."/>
            <person name="Li W."/>
            <person name="Chen H.Y."/>
            <person name="Chen S.E."/>
            <person name="Zhou L.G."/>
            <person name="Ni X.B."/>
            <person name="Tian J.H."/>
            <person name="Sheng Y."/>
            <person name="Liu T."/>
            <person name="Pan Y.S."/>
            <person name="Xia L.Y."/>
            <person name="Li J."/>
            <person name="Zhao F."/>
            <person name="Cao W.C."/>
        </authorList>
    </citation>
    <scope>NUCLEOTIDE SEQUENCE</scope>
    <source>
        <strain evidence="3">Rsan-2018</strain>
    </source>
</reference>
<accession>A0A9D4PWV4</accession>
<dbReference type="InterPro" id="IPR036259">
    <property type="entry name" value="MFS_trans_sf"/>
</dbReference>
<dbReference type="Proteomes" id="UP000821837">
    <property type="component" value="Unassembled WGS sequence"/>
</dbReference>
<dbReference type="Gene3D" id="1.20.1250.20">
    <property type="entry name" value="MFS general substrate transporter like domains"/>
    <property type="match status" value="1"/>
</dbReference>
<protein>
    <recommendedName>
        <fullName evidence="5">Monocarboxylate transporter</fullName>
    </recommendedName>
</protein>
<feature type="region of interest" description="Disordered" evidence="1">
    <location>
        <begin position="193"/>
        <end position="261"/>
    </location>
</feature>
<dbReference type="PANTHER" id="PTHR11360:SF303">
    <property type="entry name" value="MAJOR FACILITATOR SUPERFAMILY (MFS) PROFILE DOMAIN-CONTAINING PROTEIN"/>
    <property type="match status" value="1"/>
</dbReference>
<dbReference type="GO" id="GO:0008028">
    <property type="term" value="F:monocarboxylic acid transmembrane transporter activity"/>
    <property type="evidence" value="ECO:0007669"/>
    <property type="project" value="TreeGrafter"/>
</dbReference>
<dbReference type="AlphaFoldDB" id="A0A9D4PWV4"/>
<dbReference type="PANTHER" id="PTHR11360">
    <property type="entry name" value="MONOCARBOXYLATE TRANSPORTER"/>
    <property type="match status" value="1"/>
</dbReference>
<evidence type="ECO:0000313" key="3">
    <source>
        <dbReference type="EMBL" id="KAH7957220.1"/>
    </source>
</evidence>
<feature type="transmembrane region" description="Helical" evidence="2">
    <location>
        <begin position="407"/>
        <end position="427"/>
    </location>
</feature>
<evidence type="ECO:0000256" key="1">
    <source>
        <dbReference type="SAM" id="MobiDB-lite"/>
    </source>
</evidence>
<feature type="transmembrane region" description="Helical" evidence="2">
    <location>
        <begin position="58"/>
        <end position="79"/>
    </location>
</feature>
<dbReference type="Pfam" id="PF07690">
    <property type="entry name" value="MFS_1"/>
    <property type="match status" value="1"/>
</dbReference>
<keyword evidence="2" id="KW-1133">Transmembrane helix</keyword>
<keyword evidence="2" id="KW-0812">Transmembrane</keyword>
<feature type="transmembrane region" description="Helical" evidence="2">
    <location>
        <begin position="12"/>
        <end position="38"/>
    </location>
</feature>
<feature type="transmembrane region" description="Helical" evidence="2">
    <location>
        <begin position="344"/>
        <end position="364"/>
    </location>
</feature>
<name>A0A9D4PWV4_RHISA</name>
<dbReference type="PROSITE" id="PS51257">
    <property type="entry name" value="PROKAR_LIPOPROTEIN"/>
    <property type="match status" value="1"/>
</dbReference>
<gene>
    <name evidence="3" type="ORF">HPB52_016223</name>
</gene>
<organism evidence="3 4">
    <name type="scientific">Rhipicephalus sanguineus</name>
    <name type="common">Brown dog tick</name>
    <name type="synonym">Ixodes sanguineus</name>
    <dbReference type="NCBI Taxonomy" id="34632"/>
    <lineage>
        <taxon>Eukaryota</taxon>
        <taxon>Metazoa</taxon>
        <taxon>Ecdysozoa</taxon>
        <taxon>Arthropoda</taxon>
        <taxon>Chelicerata</taxon>
        <taxon>Arachnida</taxon>
        <taxon>Acari</taxon>
        <taxon>Parasitiformes</taxon>
        <taxon>Ixodida</taxon>
        <taxon>Ixodoidea</taxon>
        <taxon>Ixodidae</taxon>
        <taxon>Rhipicephalinae</taxon>
        <taxon>Rhipicephalus</taxon>
        <taxon>Rhipicephalus</taxon>
    </lineage>
</organism>
<dbReference type="InterPro" id="IPR011701">
    <property type="entry name" value="MFS"/>
</dbReference>
<proteinExistence type="predicted"/>
<evidence type="ECO:0000256" key="2">
    <source>
        <dbReference type="SAM" id="Phobius"/>
    </source>
</evidence>
<dbReference type="InterPro" id="IPR050327">
    <property type="entry name" value="Proton-linked_MCT"/>
</dbReference>
<keyword evidence="2" id="KW-0472">Membrane</keyword>
<feature type="transmembrane region" description="Helical" evidence="2">
    <location>
        <begin position="91"/>
        <end position="112"/>
    </location>
</feature>
<feature type="transmembrane region" description="Helical" evidence="2">
    <location>
        <begin position="118"/>
        <end position="138"/>
    </location>
</feature>
<feature type="compositionally biased region" description="Polar residues" evidence="1">
    <location>
        <begin position="197"/>
        <end position="219"/>
    </location>
</feature>
<comment type="caution">
    <text evidence="3">The sequence shown here is derived from an EMBL/GenBank/DDBJ whole genome shotgun (WGS) entry which is preliminary data.</text>
</comment>
<evidence type="ECO:0000313" key="4">
    <source>
        <dbReference type="Proteomes" id="UP000821837"/>
    </source>
</evidence>